<gene>
    <name evidence="1" type="ORF">ACFSUC_04505</name>
</gene>
<accession>A0ABW5R777</accession>
<name>A0ABW5R777_9BACL</name>
<sequence length="130" mass="15097">MKIKDAQLIVGDVVIFDEERKRHQIIDVRNDLQVEMCPSVYTVHILVKMWFEEGTDQAFLIVLDPHNDVVFQKELPPLENYRTAKMNAGMDCSLEVKMLVTVEGNYRIELYGSSGLMTEYPVYVLRKTIE</sequence>
<comment type="caution">
    <text evidence="1">The sequence shown here is derived from an EMBL/GenBank/DDBJ whole genome shotgun (WGS) entry which is preliminary data.</text>
</comment>
<evidence type="ECO:0000313" key="1">
    <source>
        <dbReference type="EMBL" id="MFD2670867.1"/>
    </source>
</evidence>
<evidence type="ECO:0000313" key="2">
    <source>
        <dbReference type="Proteomes" id="UP001597497"/>
    </source>
</evidence>
<dbReference type="Proteomes" id="UP001597497">
    <property type="component" value="Unassembled WGS sequence"/>
</dbReference>
<dbReference type="RefSeq" id="WP_379928293.1">
    <property type="nucleotide sequence ID" value="NZ_JBHUMM010000007.1"/>
</dbReference>
<proteinExistence type="predicted"/>
<protein>
    <submittedName>
        <fullName evidence="1">Uncharacterized protein</fullName>
    </submittedName>
</protein>
<dbReference type="EMBL" id="JBHUMM010000007">
    <property type="protein sequence ID" value="MFD2670867.1"/>
    <property type="molecule type" value="Genomic_DNA"/>
</dbReference>
<reference evidence="2" key="1">
    <citation type="journal article" date="2019" name="Int. J. Syst. Evol. Microbiol.">
        <title>The Global Catalogue of Microorganisms (GCM) 10K type strain sequencing project: providing services to taxonomists for standard genome sequencing and annotation.</title>
        <authorList>
            <consortium name="The Broad Institute Genomics Platform"/>
            <consortium name="The Broad Institute Genome Sequencing Center for Infectious Disease"/>
            <person name="Wu L."/>
            <person name="Ma J."/>
        </authorList>
    </citation>
    <scope>NUCLEOTIDE SEQUENCE [LARGE SCALE GENOMIC DNA]</scope>
    <source>
        <strain evidence="2">KCTC 33676</strain>
    </source>
</reference>
<organism evidence="1 2">
    <name type="scientific">Marinicrinis sediminis</name>
    <dbReference type="NCBI Taxonomy" id="1652465"/>
    <lineage>
        <taxon>Bacteria</taxon>
        <taxon>Bacillati</taxon>
        <taxon>Bacillota</taxon>
        <taxon>Bacilli</taxon>
        <taxon>Bacillales</taxon>
        <taxon>Paenibacillaceae</taxon>
    </lineage>
</organism>
<keyword evidence="2" id="KW-1185">Reference proteome</keyword>